<reference evidence="3" key="1">
    <citation type="journal article" date="2011" name="Proc. Natl. Acad. Sci. U.S.A.">
        <title>Obligate biotrophy features unraveled by the genomic analysis of rust fungi.</title>
        <authorList>
            <person name="Duplessis S."/>
            <person name="Cuomo C.A."/>
            <person name="Lin Y.-C."/>
            <person name="Aerts A."/>
            <person name="Tisserant E."/>
            <person name="Veneault-Fourrey C."/>
            <person name="Joly D.L."/>
            <person name="Hacquard S."/>
            <person name="Amselem J."/>
            <person name="Cantarel B.L."/>
            <person name="Chiu R."/>
            <person name="Coutinho P.M."/>
            <person name="Feau N."/>
            <person name="Field M."/>
            <person name="Frey P."/>
            <person name="Gelhaye E."/>
            <person name="Goldberg J."/>
            <person name="Grabherr M.G."/>
            <person name="Kodira C.D."/>
            <person name="Kohler A."/>
            <person name="Kuees U."/>
            <person name="Lindquist E.A."/>
            <person name="Lucas S.M."/>
            <person name="Mago R."/>
            <person name="Mauceli E."/>
            <person name="Morin E."/>
            <person name="Murat C."/>
            <person name="Pangilinan J.L."/>
            <person name="Park R."/>
            <person name="Pearson M."/>
            <person name="Quesneville H."/>
            <person name="Rouhier N."/>
            <person name="Sakthikumar S."/>
            <person name="Salamov A.A."/>
            <person name="Schmutz J."/>
            <person name="Selles B."/>
            <person name="Shapiro H."/>
            <person name="Tanguay P."/>
            <person name="Tuskan G.A."/>
            <person name="Henrissat B."/>
            <person name="Van de Peer Y."/>
            <person name="Rouze P."/>
            <person name="Ellis J.G."/>
            <person name="Dodds P.N."/>
            <person name="Schein J.E."/>
            <person name="Zhong S."/>
            <person name="Hamelin R.C."/>
            <person name="Grigoriev I.V."/>
            <person name="Szabo L.J."/>
            <person name="Martin F."/>
        </authorList>
    </citation>
    <scope>NUCLEOTIDE SEQUENCE [LARGE SCALE GENOMIC DNA]</scope>
    <source>
        <strain evidence="3">CRL 75-36-700-3 / race SCCL</strain>
    </source>
</reference>
<evidence type="ECO:0000313" key="3">
    <source>
        <dbReference type="Proteomes" id="UP000008783"/>
    </source>
</evidence>
<dbReference type="RefSeq" id="XP_003890872.1">
    <property type="nucleotide sequence ID" value="XM_003890823.1"/>
</dbReference>
<sequence length="206" mass="22515">MIEKSVYKHNRYNKHTSVLKAFYAARASGECLTVLDPVIDPSIGGASEDRLQAINSEVYEDAPTTAAWCRWEDIDDEPEVHAGQESSDCSIEKLDFSSEASSHSFRSGHASGSNLSDYNSNNKADDEEWDVPIGQGDTGGYESYGDNPTGVSQDEEPGHRRPKGQRNNPWWPYKSKEVPSTAPGTSRRVPAVLFAGTAGTSPLFLT</sequence>
<accession>H6QVN0</accession>
<dbReference type="AlphaFoldDB" id="H6QVN0"/>
<evidence type="ECO:0000256" key="1">
    <source>
        <dbReference type="SAM" id="MobiDB-lite"/>
    </source>
</evidence>
<dbReference type="EMBL" id="DS989979">
    <property type="protein sequence ID" value="EHS63417.1"/>
    <property type="molecule type" value="Genomic_DNA"/>
</dbReference>
<dbReference type="InParanoid" id="H6QVN0"/>
<evidence type="ECO:0000313" key="2">
    <source>
        <dbReference type="EMBL" id="EHS63417.1"/>
    </source>
</evidence>
<keyword evidence="3" id="KW-1185">Reference proteome</keyword>
<dbReference type="Proteomes" id="UP000008783">
    <property type="component" value="Unassembled WGS sequence"/>
</dbReference>
<proteinExistence type="predicted"/>
<feature type="compositionally biased region" description="Polar residues" evidence="1">
    <location>
        <begin position="110"/>
        <end position="122"/>
    </location>
</feature>
<organism evidence="2 3">
    <name type="scientific">Puccinia graminis f. sp. tritici (strain CRL 75-36-700-3 / race SCCL)</name>
    <name type="common">Black stem rust fungus</name>
    <dbReference type="NCBI Taxonomy" id="418459"/>
    <lineage>
        <taxon>Eukaryota</taxon>
        <taxon>Fungi</taxon>
        <taxon>Dikarya</taxon>
        <taxon>Basidiomycota</taxon>
        <taxon>Pucciniomycotina</taxon>
        <taxon>Pucciniomycetes</taxon>
        <taxon>Pucciniales</taxon>
        <taxon>Pucciniaceae</taxon>
        <taxon>Puccinia</taxon>
    </lineage>
</organism>
<dbReference type="HOGENOM" id="CLU_1332518_0_0_1"/>
<dbReference type="KEGG" id="pgr:PGTG_22801"/>
<gene>
    <name evidence="2" type="ORF">PGTG_22801</name>
</gene>
<name>H6QVN0_PUCGT</name>
<protein>
    <submittedName>
        <fullName evidence="2">Uncharacterized protein</fullName>
    </submittedName>
</protein>
<dbReference type="VEuPathDB" id="FungiDB:PGTG_22801"/>
<dbReference type="OrthoDB" id="10389573at2759"/>
<dbReference type="GeneID" id="13541075"/>
<feature type="region of interest" description="Disordered" evidence="1">
    <location>
        <begin position="102"/>
        <end position="185"/>
    </location>
</feature>